<organism evidence="2 3">
    <name type="scientific">Stomoxys calcitrans</name>
    <name type="common">Stable fly</name>
    <name type="synonym">Conops calcitrans</name>
    <dbReference type="NCBI Taxonomy" id="35570"/>
    <lineage>
        <taxon>Eukaryota</taxon>
        <taxon>Metazoa</taxon>
        <taxon>Ecdysozoa</taxon>
        <taxon>Arthropoda</taxon>
        <taxon>Hexapoda</taxon>
        <taxon>Insecta</taxon>
        <taxon>Pterygota</taxon>
        <taxon>Neoptera</taxon>
        <taxon>Endopterygota</taxon>
        <taxon>Diptera</taxon>
        <taxon>Brachycera</taxon>
        <taxon>Muscomorpha</taxon>
        <taxon>Muscoidea</taxon>
        <taxon>Muscidae</taxon>
        <taxon>Stomoxys</taxon>
    </lineage>
</organism>
<dbReference type="Proteomes" id="UP000095300">
    <property type="component" value="Unassembled WGS sequence"/>
</dbReference>
<dbReference type="PROSITE" id="PS50191">
    <property type="entry name" value="CRAL_TRIO"/>
    <property type="match status" value="1"/>
</dbReference>
<dbReference type="SMART" id="SM01100">
    <property type="entry name" value="CRAL_TRIO_N"/>
    <property type="match status" value="1"/>
</dbReference>
<evidence type="ECO:0000313" key="2">
    <source>
        <dbReference type="EnsemblMetazoa" id="SCAU006068-PA"/>
    </source>
</evidence>
<dbReference type="SUPFAM" id="SSF46938">
    <property type="entry name" value="CRAL/TRIO N-terminal domain"/>
    <property type="match status" value="1"/>
</dbReference>
<dbReference type="GO" id="GO:0016020">
    <property type="term" value="C:membrane"/>
    <property type="evidence" value="ECO:0007669"/>
    <property type="project" value="TreeGrafter"/>
</dbReference>
<dbReference type="Gene3D" id="3.40.525.10">
    <property type="entry name" value="CRAL-TRIO lipid binding domain"/>
    <property type="match status" value="1"/>
</dbReference>
<proteinExistence type="predicted"/>
<dbReference type="PRINTS" id="PR00180">
    <property type="entry name" value="CRETINALDHBP"/>
</dbReference>
<evidence type="ECO:0000259" key="1">
    <source>
        <dbReference type="PROSITE" id="PS50191"/>
    </source>
</evidence>
<name>A0A1I8P9P1_STOCA</name>
<dbReference type="SMART" id="SM00516">
    <property type="entry name" value="SEC14"/>
    <property type="match status" value="1"/>
</dbReference>
<keyword evidence="3" id="KW-1185">Reference proteome</keyword>
<reference evidence="2" key="1">
    <citation type="submission" date="2020-05" db="UniProtKB">
        <authorList>
            <consortium name="EnsemblMetazoa"/>
        </authorList>
    </citation>
    <scope>IDENTIFICATION</scope>
    <source>
        <strain evidence="2">USDA</strain>
    </source>
</reference>
<dbReference type="VEuPathDB" id="VectorBase:SCAU006068"/>
<dbReference type="CDD" id="cd00170">
    <property type="entry name" value="SEC14"/>
    <property type="match status" value="1"/>
</dbReference>
<dbReference type="PANTHER" id="PTHR10174:SF216">
    <property type="entry name" value="CRAL-TRIO DOMAIN-CONTAINING PROTEIN-RELATED"/>
    <property type="match status" value="1"/>
</dbReference>
<sequence length="311" mass="35936">MADTLDIRPLTPALQQKAIAELNENPARIAEDLKTFKEWILKQPHIRSRMDNQFLIAFLRGCKYSLEKAKKKLDGFYTMRSNFPDLFSSFVDEQTARAIMRMSIGAHLPLPLGEDGPRIVLMRPGHYDPDVISMYEIMKMDVLVNDWLMLEDDHCVVSGFVHIIDFANFSAKHMLQFQPARMKRIVYYSEEALPIRVKASHLFNTGSTFETIFGLMKPLLPDKVKERMIVHPNMESVYEKVPLKYFPKEYGGENSSIDEIIAAGEAMYIKYREYMAEEKLYGTDEKLRPGKPIDFESIFGLDGSFRKLEVD</sequence>
<dbReference type="EnsemblMetazoa" id="SCAU006068-RA">
    <property type="protein sequence ID" value="SCAU006068-PA"/>
    <property type="gene ID" value="SCAU006068"/>
</dbReference>
<dbReference type="AlphaFoldDB" id="A0A1I8P9P1"/>
<dbReference type="InterPro" id="IPR036273">
    <property type="entry name" value="CRAL/TRIO_N_dom_sf"/>
</dbReference>
<dbReference type="Gene3D" id="1.10.8.20">
    <property type="entry name" value="N-terminal domain of phosphatidylinositol transfer protein sec14p"/>
    <property type="match status" value="1"/>
</dbReference>
<protein>
    <recommendedName>
        <fullName evidence="1">CRAL-TRIO domain-containing protein</fullName>
    </recommendedName>
</protein>
<accession>A0A1I8P9P1</accession>
<dbReference type="Pfam" id="PF00650">
    <property type="entry name" value="CRAL_TRIO"/>
    <property type="match status" value="1"/>
</dbReference>
<dbReference type="InterPro" id="IPR011074">
    <property type="entry name" value="CRAL/TRIO_N_dom"/>
</dbReference>
<gene>
    <name evidence="2" type="primary">106085602</name>
</gene>
<dbReference type="SUPFAM" id="SSF52087">
    <property type="entry name" value="CRAL/TRIO domain"/>
    <property type="match status" value="1"/>
</dbReference>
<dbReference type="InterPro" id="IPR036865">
    <property type="entry name" value="CRAL-TRIO_dom_sf"/>
</dbReference>
<dbReference type="Gene3D" id="1.20.5.1200">
    <property type="entry name" value="Alpha-tocopherol transfer"/>
    <property type="match status" value="1"/>
</dbReference>
<dbReference type="InterPro" id="IPR001251">
    <property type="entry name" value="CRAL-TRIO_dom"/>
</dbReference>
<feature type="domain" description="CRAL-TRIO" evidence="1">
    <location>
        <begin position="95"/>
        <end position="258"/>
    </location>
</feature>
<dbReference type="GO" id="GO:1902936">
    <property type="term" value="F:phosphatidylinositol bisphosphate binding"/>
    <property type="evidence" value="ECO:0007669"/>
    <property type="project" value="TreeGrafter"/>
</dbReference>
<dbReference type="PANTHER" id="PTHR10174">
    <property type="entry name" value="ALPHA-TOCOPHEROL TRANSFER PROTEIN-RELATED"/>
    <property type="match status" value="1"/>
</dbReference>
<dbReference type="KEGG" id="scac:106085602"/>
<evidence type="ECO:0000313" key="3">
    <source>
        <dbReference type="Proteomes" id="UP000095300"/>
    </source>
</evidence>